<accession>A0AAE0N638</accession>
<evidence type="ECO:0000313" key="2">
    <source>
        <dbReference type="EMBL" id="KAK3372207.1"/>
    </source>
</evidence>
<reference evidence="2" key="1">
    <citation type="journal article" date="2023" name="Mol. Phylogenet. Evol.">
        <title>Genome-scale phylogeny and comparative genomics of the fungal order Sordariales.</title>
        <authorList>
            <person name="Hensen N."/>
            <person name="Bonometti L."/>
            <person name="Westerberg I."/>
            <person name="Brannstrom I.O."/>
            <person name="Guillou S."/>
            <person name="Cros-Aarteil S."/>
            <person name="Calhoun S."/>
            <person name="Haridas S."/>
            <person name="Kuo A."/>
            <person name="Mondo S."/>
            <person name="Pangilinan J."/>
            <person name="Riley R."/>
            <person name="LaButti K."/>
            <person name="Andreopoulos B."/>
            <person name="Lipzen A."/>
            <person name="Chen C."/>
            <person name="Yan M."/>
            <person name="Daum C."/>
            <person name="Ng V."/>
            <person name="Clum A."/>
            <person name="Steindorff A."/>
            <person name="Ohm R.A."/>
            <person name="Martin F."/>
            <person name="Silar P."/>
            <person name="Natvig D.O."/>
            <person name="Lalanne C."/>
            <person name="Gautier V."/>
            <person name="Ament-Velasquez S.L."/>
            <person name="Kruys A."/>
            <person name="Hutchinson M.I."/>
            <person name="Powell A.J."/>
            <person name="Barry K."/>
            <person name="Miller A.N."/>
            <person name="Grigoriev I.V."/>
            <person name="Debuchy R."/>
            <person name="Gladieux P."/>
            <person name="Hiltunen Thoren M."/>
            <person name="Johannesson H."/>
        </authorList>
    </citation>
    <scope>NUCLEOTIDE SEQUENCE</scope>
    <source>
        <strain evidence="2">CBS 232.78</strain>
    </source>
</reference>
<sequence length="236" mass="25886">MNSQSPVEASPKPIALWGAKVIRPELRPYMTEQDTQKLAAALAMQLDDLQNSEVPEKISLHNVTVEAEWLAVQSWADDNGFGEQLAAFPQFQNRHDLFMMPEVTQESFLVFNTPPEDGSQGRDPEGENLPEDWEPMNDVDFSSESVCDVAEGSSGGDESSNPNSVHDEDLFRAAPKRPVATTMAIRLVSSPGASSTLEVDGLEFMSGPSNVVVDLTIEPDERSGEGRGPSKRRRLE</sequence>
<proteinExistence type="predicted"/>
<dbReference type="EMBL" id="JAULSW010000008">
    <property type="protein sequence ID" value="KAK3372207.1"/>
    <property type="molecule type" value="Genomic_DNA"/>
</dbReference>
<gene>
    <name evidence="2" type="ORF">B0H63DRAFT_527065</name>
</gene>
<reference evidence="2" key="2">
    <citation type="submission" date="2023-06" db="EMBL/GenBank/DDBJ databases">
        <authorList>
            <consortium name="Lawrence Berkeley National Laboratory"/>
            <person name="Haridas S."/>
            <person name="Hensen N."/>
            <person name="Bonometti L."/>
            <person name="Westerberg I."/>
            <person name="Brannstrom I.O."/>
            <person name="Guillou S."/>
            <person name="Cros-Aarteil S."/>
            <person name="Calhoun S."/>
            <person name="Kuo A."/>
            <person name="Mondo S."/>
            <person name="Pangilinan J."/>
            <person name="Riley R."/>
            <person name="LaButti K."/>
            <person name="Andreopoulos B."/>
            <person name="Lipzen A."/>
            <person name="Chen C."/>
            <person name="Yanf M."/>
            <person name="Daum C."/>
            <person name="Ng V."/>
            <person name="Clum A."/>
            <person name="Steindorff A."/>
            <person name="Ohm R."/>
            <person name="Martin F."/>
            <person name="Silar P."/>
            <person name="Natvig D."/>
            <person name="Lalanne C."/>
            <person name="Gautier V."/>
            <person name="Ament-velasquez S.L."/>
            <person name="Kruys A."/>
            <person name="Hutchinson M.I."/>
            <person name="Powell A.J."/>
            <person name="Barry K."/>
            <person name="Miller A.N."/>
            <person name="Grigoriev I.V."/>
            <person name="Debuchy R."/>
            <person name="Gladieux P."/>
            <person name="Thoren M.H."/>
            <person name="Johannesson H."/>
        </authorList>
    </citation>
    <scope>NUCLEOTIDE SEQUENCE</scope>
    <source>
        <strain evidence="2">CBS 232.78</strain>
    </source>
</reference>
<name>A0AAE0N638_9PEZI</name>
<evidence type="ECO:0000256" key="1">
    <source>
        <dbReference type="SAM" id="MobiDB-lite"/>
    </source>
</evidence>
<organism evidence="2 3">
    <name type="scientific">Podospora didyma</name>
    <dbReference type="NCBI Taxonomy" id="330526"/>
    <lineage>
        <taxon>Eukaryota</taxon>
        <taxon>Fungi</taxon>
        <taxon>Dikarya</taxon>
        <taxon>Ascomycota</taxon>
        <taxon>Pezizomycotina</taxon>
        <taxon>Sordariomycetes</taxon>
        <taxon>Sordariomycetidae</taxon>
        <taxon>Sordariales</taxon>
        <taxon>Podosporaceae</taxon>
        <taxon>Podospora</taxon>
    </lineage>
</organism>
<protein>
    <submittedName>
        <fullName evidence="2">Uncharacterized protein</fullName>
    </submittedName>
</protein>
<keyword evidence="3" id="KW-1185">Reference proteome</keyword>
<dbReference type="AlphaFoldDB" id="A0AAE0N638"/>
<dbReference type="Proteomes" id="UP001285441">
    <property type="component" value="Unassembled WGS sequence"/>
</dbReference>
<comment type="caution">
    <text evidence="2">The sequence shown here is derived from an EMBL/GenBank/DDBJ whole genome shotgun (WGS) entry which is preliminary data.</text>
</comment>
<feature type="compositionally biased region" description="Acidic residues" evidence="1">
    <location>
        <begin position="126"/>
        <end position="137"/>
    </location>
</feature>
<feature type="region of interest" description="Disordered" evidence="1">
    <location>
        <begin position="215"/>
        <end position="236"/>
    </location>
</feature>
<evidence type="ECO:0000313" key="3">
    <source>
        <dbReference type="Proteomes" id="UP001285441"/>
    </source>
</evidence>
<feature type="region of interest" description="Disordered" evidence="1">
    <location>
        <begin position="111"/>
        <end position="167"/>
    </location>
</feature>